<feature type="domain" description="C3H1-type" evidence="7">
    <location>
        <begin position="411"/>
        <end position="438"/>
    </location>
</feature>
<keyword evidence="8" id="KW-1185">Reference proteome</keyword>
<feature type="compositionally biased region" description="Polar residues" evidence="6">
    <location>
        <begin position="278"/>
        <end position="290"/>
    </location>
</feature>
<dbReference type="PROSITE" id="PS50103">
    <property type="entry name" value="ZF_C3H1"/>
    <property type="match status" value="3"/>
</dbReference>
<feature type="region of interest" description="Disordered" evidence="6">
    <location>
        <begin position="1"/>
        <end position="114"/>
    </location>
</feature>
<feature type="domain" description="C3H1-type" evidence="7">
    <location>
        <begin position="442"/>
        <end position="468"/>
    </location>
</feature>
<name>A0A183BXU3_GLOPA</name>
<evidence type="ECO:0000256" key="1">
    <source>
        <dbReference type="ARBA" id="ARBA00022723"/>
    </source>
</evidence>
<dbReference type="Proteomes" id="UP000050741">
    <property type="component" value="Unassembled WGS sequence"/>
</dbReference>
<feature type="zinc finger region" description="C3H1-type" evidence="5">
    <location>
        <begin position="442"/>
        <end position="468"/>
    </location>
</feature>
<evidence type="ECO:0000256" key="3">
    <source>
        <dbReference type="ARBA" id="ARBA00022771"/>
    </source>
</evidence>
<feature type="compositionally biased region" description="Acidic residues" evidence="6">
    <location>
        <begin position="18"/>
        <end position="36"/>
    </location>
</feature>
<keyword evidence="3 5" id="KW-0863">Zinc-finger</keyword>
<dbReference type="PANTHER" id="PTHR13119:SF12">
    <property type="entry name" value="PROTEIN SUPPRESSOR OF SABLE"/>
    <property type="match status" value="1"/>
</dbReference>
<feature type="compositionally biased region" description="Low complexity" evidence="6">
    <location>
        <begin position="999"/>
        <end position="1010"/>
    </location>
</feature>
<feature type="region of interest" description="Disordered" evidence="6">
    <location>
        <begin position="940"/>
        <end position="1010"/>
    </location>
</feature>
<dbReference type="Pfam" id="PF00642">
    <property type="entry name" value="zf-CCCH"/>
    <property type="match status" value="1"/>
</dbReference>
<evidence type="ECO:0000313" key="8">
    <source>
        <dbReference type="Proteomes" id="UP000050741"/>
    </source>
</evidence>
<evidence type="ECO:0000259" key="7">
    <source>
        <dbReference type="PROSITE" id="PS50103"/>
    </source>
</evidence>
<feature type="domain" description="C3H1-type" evidence="7">
    <location>
        <begin position="469"/>
        <end position="490"/>
    </location>
</feature>
<feature type="compositionally biased region" description="Polar residues" evidence="6">
    <location>
        <begin position="203"/>
        <end position="222"/>
    </location>
</feature>
<evidence type="ECO:0000256" key="4">
    <source>
        <dbReference type="ARBA" id="ARBA00022833"/>
    </source>
</evidence>
<sequence>MEGTHEQTGKMGRKSVDDVEDGELPEEGEIMEDEEEQHTGSNCTTTAAEKSSRAMPQQQGQQQPSLNKTGSGGKDSRGGGGGSSWRRSFGGRGHFEHSYGGGKPPHFSSRAGGRYRDYDSRAALKSEDAMMDSWVRGTHRNKGARSPISPLRTTSGSPGADQPKQKQQNAEKREAVADEESNHQQQQKTDHETEEGAKESSDESAVTANTTNSETPQQQQQPIPMEDDKDYRVETPPATELLVASKPFDLIENDDDNDFRRHSFGRFSEKRSFRANVPQLSPQNAASLSPKSKHGQPQKDIQSTNAPPHERDDDFGPTPKRHRPAFFDEENFPIGGGCDYRQQQHEFDPSFEQGLYEQHEDPREEHWGSGGRGRGGGFHHFRGSRGGMHRPEWGGGPRWSGGGGPGNGKPFFDRIICKFFREGFCRDGDKCTYSHATADSHRQPVLCRYYQQGFCRRNLFCQNLHGEWPCKAFQKGECTKEQCMFSHEPLDDVSRPILEKMLEDERRGIPDGQNLEPQFQGGYYQRRKMFHQMREQQFHHHQQQGGQQQQYNDVGDQNFHSPCHQQQYGGERHETLNNGGPPPELGRGATHPSPQHQQQHQAVQQTQHPMQSAAYGGHSMAQAQHPMEPFDSPAGGPTGLPPPALVVPPMLGGGVSQPQPMSGGPLHQPIAVVAAAHPQHPPPPAADSTSFGFFNRSAPLPGAPPPNQAAPPSQQGPPLQQNLCMMTPPQSNFQQLQQQAQNIPTGPHFPHQPSLLGPSNTTGPLLNAMLQQQQQQFGTPVKSEPFGDVLQQITPTPPRPPSPARGQSGAFNINQMLEQITQQSEQFKTPKMEDPMDLLSKAVEESPASPPMFGSCSELGSGASADEAKLIPTVREWRLYTVDIPTETEGLPMNFDMKLIQQISSSNSDPRLRKLAEKQFDLVSKTFEKKQQQQQCIAELTGDNVKKEPPSADSAVSAINDGTAVNKARKGATTTAADPRKDPRRKGRITEQNQPPPSTSSSSSTVSSPHAVATPSVSVAVPFQIEQLPSASTTAGIFSAQQQVSVSTASGSAELAETELVERQLRMQIGGGTQPHSQYQAPDGAKTTATKTMFGRPAEGMGKLADEQFQHPFAFPAGGGPFFGLPHHQQSPAPFFHQNASAMDQSENGVPSQPPPFMAHLHPPPYGHQLHPSPAVGGAPFCVPPPVLPMTGSGPVAPNAAASLQQQLGAHAFGGGFSSTSSDSVGGPLRIAAPAVVADQQSAREAEEQRIRVASGTHCFFLRTKRRRRHGRRVFEQERVALLTKLINDGLRI</sequence>
<feature type="zinc finger region" description="C3H1-type" evidence="5">
    <location>
        <begin position="411"/>
        <end position="438"/>
    </location>
</feature>
<dbReference type="PANTHER" id="PTHR13119">
    <property type="entry name" value="ZINC FINGER CCCH DOMAIN-CONTAINING PROTEI"/>
    <property type="match status" value="1"/>
</dbReference>
<feature type="compositionally biased region" description="Polar residues" evidence="6">
    <location>
        <begin position="558"/>
        <end position="568"/>
    </location>
</feature>
<evidence type="ECO:0000256" key="5">
    <source>
        <dbReference type="PROSITE-ProRule" id="PRU00723"/>
    </source>
</evidence>
<feature type="compositionally biased region" description="Low complexity" evidence="6">
    <location>
        <begin position="591"/>
        <end position="611"/>
    </location>
</feature>
<reference evidence="8" key="2">
    <citation type="submission" date="2014-05" db="EMBL/GenBank/DDBJ databases">
        <title>The genome and life-stage specific transcriptomes of Globodera pallida elucidate key aspects of plant parasitism by a cyst nematode.</title>
        <authorList>
            <person name="Cotton J.A."/>
            <person name="Lilley C.J."/>
            <person name="Jones L.M."/>
            <person name="Kikuchi T."/>
            <person name="Reid A.J."/>
            <person name="Thorpe P."/>
            <person name="Tsai I.J."/>
            <person name="Beasley H."/>
            <person name="Blok V."/>
            <person name="Cock P.J.A."/>
            <person name="Van den Akker S.E."/>
            <person name="Holroyd N."/>
            <person name="Hunt M."/>
            <person name="Mantelin S."/>
            <person name="Naghra H."/>
            <person name="Pain A."/>
            <person name="Palomares-Rius J.E."/>
            <person name="Zarowiecki M."/>
            <person name="Berriman M."/>
            <person name="Jones J.T."/>
            <person name="Urwin P.E."/>
        </authorList>
    </citation>
    <scope>NUCLEOTIDE SEQUENCE [LARGE SCALE GENOMIC DNA]</scope>
    <source>
        <strain evidence="8">Lindley</strain>
    </source>
</reference>
<reference evidence="8" key="1">
    <citation type="submission" date="2013-12" db="EMBL/GenBank/DDBJ databases">
        <authorList>
            <person name="Aslett M."/>
        </authorList>
    </citation>
    <scope>NUCLEOTIDE SEQUENCE [LARGE SCALE GENOMIC DNA]</scope>
    <source>
        <strain evidence="8">Lindley</strain>
    </source>
</reference>
<evidence type="ECO:0000313" key="9">
    <source>
        <dbReference type="WBParaSite" id="GPLIN_000543300"/>
    </source>
</evidence>
<dbReference type="InterPro" id="IPR036855">
    <property type="entry name" value="Znf_CCCH_sf"/>
</dbReference>
<keyword evidence="1 5" id="KW-0479">Metal-binding</keyword>
<feature type="compositionally biased region" description="Polar residues" evidence="6">
    <location>
        <begin position="39"/>
        <end position="49"/>
    </location>
</feature>
<reference evidence="9" key="3">
    <citation type="submission" date="2016-06" db="UniProtKB">
        <authorList>
            <consortium name="WormBaseParasite"/>
        </authorList>
    </citation>
    <scope>IDENTIFICATION</scope>
</reference>
<dbReference type="GO" id="GO:0008270">
    <property type="term" value="F:zinc ion binding"/>
    <property type="evidence" value="ECO:0007669"/>
    <property type="project" value="UniProtKB-KW"/>
</dbReference>
<organism evidence="8 9">
    <name type="scientific">Globodera pallida</name>
    <name type="common">Potato cyst nematode worm</name>
    <name type="synonym">Heterodera pallida</name>
    <dbReference type="NCBI Taxonomy" id="36090"/>
    <lineage>
        <taxon>Eukaryota</taxon>
        <taxon>Metazoa</taxon>
        <taxon>Ecdysozoa</taxon>
        <taxon>Nematoda</taxon>
        <taxon>Chromadorea</taxon>
        <taxon>Rhabditida</taxon>
        <taxon>Tylenchina</taxon>
        <taxon>Tylenchomorpha</taxon>
        <taxon>Tylenchoidea</taxon>
        <taxon>Heteroderidae</taxon>
        <taxon>Heteroderinae</taxon>
        <taxon>Globodera</taxon>
    </lineage>
</organism>
<feature type="compositionally biased region" description="Low complexity" evidence="6">
    <location>
        <begin position="667"/>
        <end position="678"/>
    </location>
</feature>
<feature type="region of interest" description="Disordered" evidence="6">
    <location>
        <begin position="127"/>
        <end position="328"/>
    </location>
</feature>
<feature type="compositionally biased region" description="Gly residues" evidence="6">
    <location>
        <begin position="70"/>
        <end position="83"/>
    </location>
</feature>
<protein>
    <submittedName>
        <fullName evidence="9">C3H1-type domain-containing protein</fullName>
    </submittedName>
</protein>
<keyword evidence="4 5" id="KW-0862">Zinc</keyword>
<accession>A0A183BXU3</accession>
<dbReference type="SMART" id="SM00356">
    <property type="entry name" value="ZnF_C3H1"/>
    <property type="match status" value="3"/>
</dbReference>
<dbReference type="GO" id="GO:0005634">
    <property type="term" value="C:nucleus"/>
    <property type="evidence" value="ECO:0007669"/>
    <property type="project" value="TreeGrafter"/>
</dbReference>
<feature type="compositionally biased region" description="Low complexity" evidence="6">
    <location>
        <begin position="710"/>
        <end position="722"/>
    </location>
</feature>
<dbReference type="InterPro" id="IPR045124">
    <property type="entry name" value="Su(sable)-like"/>
</dbReference>
<dbReference type="Pfam" id="PF14608">
    <property type="entry name" value="zf-CCCH_2"/>
    <property type="match status" value="2"/>
</dbReference>
<feature type="zinc finger region" description="C3H1-type" evidence="5">
    <location>
        <begin position="469"/>
        <end position="490"/>
    </location>
</feature>
<dbReference type="GO" id="GO:0003723">
    <property type="term" value="F:RNA binding"/>
    <property type="evidence" value="ECO:0007669"/>
    <property type="project" value="InterPro"/>
</dbReference>
<feature type="region of interest" description="Disordered" evidence="6">
    <location>
        <begin position="534"/>
        <end position="726"/>
    </location>
</feature>
<dbReference type="Gene3D" id="4.10.1000.10">
    <property type="entry name" value="Zinc finger, CCCH-type"/>
    <property type="match status" value="1"/>
</dbReference>
<evidence type="ECO:0000256" key="2">
    <source>
        <dbReference type="ARBA" id="ARBA00022737"/>
    </source>
</evidence>
<dbReference type="GO" id="GO:0045892">
    <property type="term" value="P:negative regulation of DNA-templated transcription"/>
    <property type="evidence" value="ECO:0007669"/>
    <property type="project" value="InterPro"/>
</dbReference>
<dbReference type="SUPFAM" id="SSF90229">
    <property type="entry name" value="CCCH zinc finger"/>
    <property type="match status" value="2"/>
</dbReference>
<feature type="compositionally biased region" description="Basic and acidic residues" evidence="6">
    <location>
        <begin position="169"/>
        <end position="201"/>
    </location>
</feature>
<keyword evidence="2" id="KW-0677">Repeat</keyword>
<proteinExistence type="predicted"/>
<dbReference type="InterPro" id="IPR000571">
    <property type="entry name" value="Znf_CCCH"/>
</dbReference>
<dbReference type="WBParaSite" id="GPLIN_000543300">
    <property type="protein sequence ID" value="GPLIN_000543300"/>
    <property type="gene ID" value="GPLIN_000543300"/>
</dbReference>
<evidence type="ECO:0000256" key="6">
    <source>
        <dbReference type="SAM" id="MobiDB-lite"/>
    </source>
</evidence>